<dbReference type="EMBL" id="HBEJ01019940">
    <property type="protein sequence ID" value="CAD8381610.1"/>
    <property type="molecule type" value="Transcribed_RNA"/>
</dbReference>
<dbReference type="AlphaFoldDB" id="A0A7S0B475"/>
<evidence type="ECO:0000256" key="6">
    <source>
        <dbReference type="ARBA" id="ARBA00022967"/>
    </source>
</evidence>
<evidence type="ECO:0000256" key="2">
    <source>
        <dbReference type="ARBA" id="ARBA00022723"/>
    </source>
</evidence>
<keyword evidence="5" id="KW-0460">Magnesium</keyword>
<dbReference type="PANTHER" id="PTHR45630">
    <property type="entry name" value="CATION-TRANSPORTING ATPASE-RELATED"/>
    <property type="match status" value="1"/>
</dbReference>
<evidence type="ECO:0000256" key="5">
    <source>
        <dbReference type="ARBA" id="ARBA00022842"/>
    </source>
</evidence>
<protein>
    <submittedName>
        <fullName evidence="8">Uncharacterized protein</fullName>
    </submittedName>
</protein>
<evidence type="ECO:0000256" key="1">
    <source>
        <dbReference type="ARBA" id="ARBA00004141"/>
    </source>
</evidence>
<dbReference type="GO" id="GO:0019829">
    <property type="term" value="F:ATPase-coupled monoatomic cation transmembrane transporter activity"/>
    <property type="evidence" value="ECO:0007669"/>
    <property type="project" value="TreeGrafter"/>
</dbReference>
<comment type="subcellular location">
    <subcellularLocation>
        <location evidence="1">Membrane</location>
        <topology evidence="1">Multi-pass membrane protein</topology>
    </subcellularLocation>
</comment>
<dbReference type="GO" id="GO:0016020">
    <property type="term" value="C:membrane"/>
    <property type="evidence" value="ECO:0007669"/>
    <property type="project" value="UniProtKB-SubCell"/>
</dbReference>
<dbReference type="PANTHER" id="PTHR45630:SF11">
    <property type="entry name" value="CATION-TRANSPORTING P-TYPE ATPASE N-TERMINAL DOMAIN-CONTAINING PROTEIN"/>
    <property type="match status" value="1"/>
</dbReference>
<evidence type="ECO:0000313" key="8">
    <source>
        <dbReference type="EMBL" id="CAD8381610.1"/>
    </source>
</evidence>
<evidence type="ECO:0000256" key="3">
    <source>
        <dbReference type="ARBA" id="ARBA00022741"/>
    </source>
</evidence>
<keyword evidence="6" id="KW-1278">Translocase</keyword>
<dbReference type="InterPro" id="IPR023298">
    <property type="entry name" value="ATPase_P-typ_TM_dom_sf"/>
</dbReference>
<dbReference type="GO" id="GO:0005524">
    <property type="term" value="F:ATP binding"/>
    <property type="evidence" value="ECO:0007669"/>
    <property type="project" value="UniProtKB-KW"/>
</dbReference>
<feature type="transmembrane region" description="Helical" evidence="7">
    <location>
        <begin position="107"/>
        <end position="126"/>
    </location>
</feature>
<keyword evidence="7" id="KW-0812">Transmembrane</keyword>
<feature type="transmembrane region" description="Helical" evidence="7">
    <location>
        <begin position="29"/>
        <end position="50"/>
    </location>
</feature>
<reference evidence="8" key="1">
    <citation type="submission" date="2021-01" db="EMBL/GenBank/DDBJ databases">
        <authorList>
            <person name="Corre E."/>
            <person name="Pelletier E."/>
            <person name="Niang G."/>
            <person name="Scheremetjew M."/>
            <person name="Finn R."/>
            <person name="Kale V."/>
            <person name="Holt S."/>
            <person name="Cochrane G."/>
            <person name="Meng A."/>
            <person name="Brown T."/>
            <person name="Cohen L."/>
        </authorList>
    </citation>
    <scope>NUCLEOTIDE SEQUENCE</scope>
    <source>
        <strain evidence="8">CCMP3303</strain>
    </source>
</reference>
<keyword evidence="3" id="KW-0547">Nucleotide-binding</keyword>
<feature type="transmembrane region" description="Helical" evidence="7">
    <location>
        <begin position="171"/>
        <end position="194"/>
    </location>
</feature>
<proteinExistence type="predicted"/>
<evidence type="ECO:0000256" key="7">
    <source>
        <dbReference type="SAM" id="Phobius"/>
    </source>
</evidence>
<gene>
    <name evidence="8" type="ORF">MPOL1434_LOCUS11623</name>
</gene>
<evidence type="ECO:0000256" key="4">
    <source>
        <dbReference type="ARBA" id="ARBA00022840"/>
    </source>
</evidence>
<dbReference type="InterPro" id="IPR006544">
    <property type="entry name" value="P-type_TPase_V"/>
</dbReference>
<dbReference type="SUPFAM" id="SSF81665">
    <property type="entry name" value="Calcium ATPase, transmembrane domain M"/>
    <property type="match status" value="1"/>
</dbReference>
<accession>A0A7S0B475</accession>
<keyword evidence="7" id="KW-1133">Transmembrane helix</keyword>
<organism evidence="8">
    <name type="scientific">Minutocellus polymorphus</name>
    <dbReference type="NCBI Taxonomy" id="265543"/>
    <lineage>
        <taxon>Eukaryota</taxon>
        <taxon>Sar</taxon>
        <taxon>Stramenopiles</taxon>
        <taxon>Ochrophyta</taxon>
        <taxon>Bacillariophyta</taxon>
        <taxon>Mediophyceae</taxon>
        <taxon>Cymatosirophycidae</taxon>
        <taxon>Cymatosirales</taxon>
        <taxon>Cymatosiraceae</taxon>
        <taxon>Minutocellus</taxon>
    </lineage>
</organism>
<dbReference type="GO" id="GO:0140358">
    <property type="term" value="F:P-type transmembrane transporter activity"/>
    <property type="evidence" value="ECO:0007669"/>
    <property type="project" value="InterPro"/>
</dbReference>
<keyword evidence="2" id="KW-0479">Metal-binding</keyword>
<dbReference type="GO" id="GO:0046872">
    <property type="term" value="F:metal ion binding"/>
    <property type="evidence" value="ECO:0007669"/>
    <property type="project" value="UniProtKB-KW"/>
</dbReference>
<keyword evidence="4" id="KW-0067">ATP-binding</keyword>
<name>A0A7S0B475_9STRA</name>
<keyword evidence="7" id="KW-0472">Membrane</keyword>
<sequence>MAFTLPRAKANKKLSPARPTASLLGAHTMLSYLGILLINFLAMVVGLVALNRQSWYSCRKWVLDDISYVLVLGDNYESTVIWLITGYQYLSSAAAYNFGFTHRAPWWSNYQLVLFFVSFTVLHYYVTLSEDNVSCLFRINCGNENVVRPVIGSEPYPINNHWNTTVMPYPFRWVMVGIMTANTFLNMAWEYYFVNGLQKKLGTKRRAKRDSRNSAKIQDHLSVTAFENEISTAFSGEGDDAV</sequence>